<name>A0ABX2AYZ3_9BACT</name>
<comment type="caution">
    <text evidence="7">The sequence shown here is derived from an EMBL/GenBank/DDBJ whole genome shotgun (WGS) entry which is preliminary data.</text>
</comment>
<keyword evidence="5 6" id="KW-0472">Membrane</keyword>
<feature type="transmembrane region" description="Helical" evidence="6">
    <location>
        <begin position="94"/>
        <end position="115"/>
    </location>
</feature>
<feature type="transmembrane region" description="Helical" evidence="6">
    <location>
        <begin position="224"/>
        <end position="245"/>
    </location>
</feature>
<keyword evidence="3 6" id="KW-0812">Transmembrane</keyword>
<evidence type="ECO:0000313" key="7">
    <source>
        <dbReference type="EMBL" id="NPE15158.1"/>
    </source>
</evidence>
<dbReference type="Proteomes" id="UP001193734">
    <property type="component" value="Unassembled WGS sequence"/>
</dbReference>
<keyword evidence="8" id="KW-1185">Reference proteome</keyword>
<dbReference type="InterPro" id="IPR005226">
    <property type="entry name" value="UPF0014_fam"/>
</dbReference>
<reference evidence="7 8" key="1">
    <citation type="submission" date="2020-05" db="EMBL/GenBank/DDBJ databases">
        <title>Distinct polysaccharide utilization as determinants for interspecies competition between intestinal Prevotella spp.</title>
        <authorList>
            <person name="Galvez E.J.C."/>
            <person name="Iljazovic A."/>
            <person name="Strowig T."/>
        </authorList>
    </citation>
    <scope>NUCLEOTIDE SEQUENCE [LARGE SCALE GENOMIC DNA]</scope>
    <source>
        <strain evidence="7 8">PROD</strain>
    </source>
</reference>
<organism evidence="7 8">
    <name type="scientific">Xylanibacter rodentium</name>
    <dbReference type="NCBI Taxonomy" id="2736289"/>
    <lineage>
        <taxon>Bacteria</taxon>
        <taxon>Pseudomonadati</taxon>
        <taxon>Bacteroidota</taxon>
        <taxon>Bacteroidia</taxon>
        <taxon>Bacteroidales</taxon>
        <taxon>Prevotellaceae</taxon>
        <taxon>Xylanibacter</taxon>
    </lineage>
</organism>
<protein>
    <submittedName>
        <fullName evidence="7">ABC transporter permease</fullName>
    </submittedName>
</protein>
<keyword evidence="4 6" id="KW-1133">Transmembrane helix</keyword>
<dbReference type="Pfam" id="PF03649">
    <property type="entry name" value="UPF0014"/>
    <property type="match status" value="1"/>
</dbReference>
<evidence type="ECO:0000256" key="6">
    <source>
        <dbReference type="SAM" id="Phobius"/>
    </source>
</evidence>
<feature type="transmembrane region" description="Helical" evidence="6">
    <location>
        <begin position="6"/>
        <end position="26"/>
    </location>
</feature>
<dbReference type="PANTHER" id="PTHR30028">
    <property type="entry name" value="UPF0014 INNER MEMBRANE PROTEIN YBBM-RELATED"/>
    <property type="match status" value="1"/>
</dbReference>
<dbReference type="PANTHER" id="PTHR30028:SF0">
    <property type="entry name" value="PROTEIN ALUMINUM SENSITIVE 3"/>
    <property type="match status" value="1"/>
</dbReference>
<comment type="similarity">
    <text evidence="2">Belongs to the UPF0014 family.</text>
</comment>
<dbReference type="GeneID" id="82158623"/>
<evidence type="ECO:0000256" key="3">
    <source>
        <dbReference type="ARBA" id="ARBA00022692"/>
    </source>
</evidence>
<comment type="subcellular location">
    <subcellularLocation>
        <location evidence="1">Membrane</location>
        <topology evidence="1">Multi-pass membrane protein</topology>
    </subcellularLocation>
</comment>
<evidence type="ECO:0000256" key="4">
    <source>
        <dbReference type="ARBA" id="ARBA00022989"/>
    </source>
</evidence>
<dbReference type="RefSeq" id="WP_172178412.1">
    <property type="nucleotide sequence ID" value="NZ_CASGIA010000032.1"/>
</dbReference>
<evidence type="ECO:0000256" key="1">
    <source>
        <dbReference type="ARBA" id="ARBA00004141"/>
    </source>
</evidence>
<evidence type="ECO:0000313" key="8">
    <source>
        <dbReference type="Proteomes" id="UP001193734"/>
    </source>
</evidence>
<feature type="transmembrane region" description="Helical" evidence="6">
    <location>
        <begin position="127"/>
        <end position="151"/>
    </location>
</feature>
<evidence type="ECO:0000256" key="2">
    <source>
        <dbReference type="ARBA" id="ARBA00005268"/>
    </source>
</evidence>
<dbReference type="EMBL" id="JABKKE010000029">
    <property type="protein sequence ID" value="NPE15158.1"/>
    <property type="molecule type" value="Genomic_DNA"/>
</dbReference>
<evidence type="ECO:0000256" key="5">
    <source>
        <dbReference type="ARBA" id="ARBA00023136"/>
    </source>
</evidence>
<feature type="transmembrane region" description="Helical" evidence="6">
    <location>
        <begin position="65"/>
        <end position="82"/>
    </location>
</feature>
<sequence length="263" mass="29247">MMTTDISYIGMAVGMALLAVPVWIFYKLGLARQIGSTLTAVARMVLQLFLTGLYLRYLFEWNSPWVNVLWVLLMVAVASFTVSRNTRLRMRLIVLPLLAGLSGAALAVGLYFLLFVLNLPHPFDSRYFIPVMGILTGNMLGVCVMGLNTFYDGLQRERQFFLYMLGNGASHAEAIKPFVRRAIEKSLAPCIANIAVMGMVSLPETVIGQILGGTAPGIAVKYQMMLAVIIFSASMLALLTTLFFADRRSFDAYVRLRDVRIRK</sequence>
<feature type="transmembrane region" description="Helical" evidence="6">
    <location>
        <begin position="190"/>
        <end position="212"/>
    </location>
</feature>
<gene>
    <name evidence="7" type="ORF">HPS55_12675</name>
</gene>
<accession>A0ABX2AYZ3</accession>
<proteinExistence type="inferred from homology"/>